<reference evidence="3 4" key="1">
    <citation type="submission" date="2018-08" db="EMBL/GenBank/DDBJ databases">
        <title>Wenzhouxiangella salilacus sp. nov., a novel bacterium isolated from a saline lake in Xinjiang Province, China.</title>
        <authorList>
            <person name="Han S."/>
        </authorList>
    </citation>
    <scope>NUCLEOTIDE SEQUENCE [LARGE SCALE GENOMIC DNA]</scope>
    <source>
        <strain evidence="3 4">XDB06</strain>
    </source>
</reference>
<keyword evidence="4" id="KW-1185">Reference proteome</keyword>
<sequence length="247" mass="26761">MNVLHSPLFLALVAATLAMLAARFSRRLLFATALGFMLLFLGLTTPLGANLLVRMVEATPPHGTTEMQEACPDSRTLVFLSGGVRRPAADTGDFGALTAETIDRVLTLQADSLPADWTLVISGGGPFRVPEAAIIAALMRSLDIEPARMLVESSSTSTRTGAAEVAELLLPEAPRIVLATSALHLPRASWTFRKAGFEVCPWPLNSRYVPVRSVTGLLPQSTALDKSERALYELLGQLYYRLTLWQE</sequence>
<feature type="domain" description="DUF218" evidence="2">
    <location>
        <begin position="96"/>
        <end position="236"/>
    </location>
</feature>
<dbReference type="AlphaFoldDB" id="A0A3E1KB65"/>
<dbReference type="InterPro" id="IPR014729">
    <property type="entry name" value="Rossmann-like_a/b/a_fold"/>
</dbReference>
<name>A0A3E1KB65_9GAMM</name>
<gene>
    <name evidence="3" type="ORF">DZC52_04250</name>
</gene>
<dbReference type="EMBL" id="QUZK01000018">
    <property type="protein sequence ID" value="RFF31577.1"/>
    <property type="molecule type" value="Genomic_DNA"/>
</dbReference>
<evidence type="ECO:0000259" key="2">
    <source>
        <dbReference type="Pfam" id="PF02698"/>
    </source>
</evidence>
<dbReference type="GO" id="GO:0043164">
    <property type="term" value="P:Gram-negative-bacterium-type cell wall biogenesis"/>
    <property type="evidence" value="ECO:0007669"/>
    <property type="project" value="TreeGrafter"/>
</dbReference>
<dbReference type="GO" id="GO:0000270">
    <property type="term" value="P:peptidoglycan metabolic process"/>
    <property type="evidence" value="ECO:0007669"/>
    <property type="project" value="TreeGrafter"/>
</dbReference>
<evidence type="ECO:0000313" key="4">
    <source>
        <dbReference type="Proteomes" id="UP000260351"/>
    </source>
</evidence>
<protein>
    <submittedName>
        <fullName evidence="3">YdcF family protein</fullName>
    </submittedName>
</protein>
<dbReference type="Proteomes" id="UP000260351">
    <property type="component" value="Unassembled WGS sequence"/>
</dbReference>
<keyword evidence="1" id="KW-0472">Membrane</keyword>
<dbReference type="RefSeq" id="WP_116649883.1">
    <property type="nucleotide sequence ID" value="NZ_QUZK01000018.1"/>
</dbReference>
<comment type="caution">
    <text evidence="3">The sequence shown here is derived from an EMBL/GenBank/DDBJ whole genome shotgun (WGS) entry which is preliminary data.</text>
</comment>
<evidence type="ECO:0000256" key="1">
    <source>
        <dbReference type="SAM" id="Phobius"/>
    </source>
</evidence>
<feature type="transmembrane region" description="Helical" evidence="1">
    <location>
        <begin position="28"/>
        <end position="53"/>
    </location>
</feature>
<keyword evidence="1" id="KW-1133">Transmembrane helix</keyword>
<accession>A0A3E1KB65</accession>
<dbReference type="Gene3D" id="3.40.50.620">
    <property type="entry name" value="HUPs"/>
    <property type="match status" value="1"/>
</dbReference>
<dbReference type="PANTHER" id="PTHR30336:SF4">
    <property type="entry name" value="ENVELOPE BIOGENESIS FACTOR ELYC"/>
    <property type="match status" value="1"/>
</dbReference>
<dbReference type="Pfam" id="PF02698">
    <property type="entry name" value="DUF218"/>
    <property type="match status" value="1"/>
</dbReference>
<proteinExistence type="predicted"/>
<evidence type="ECO:0000313" key="3">
    <source>
        <dbReference type="EMBL" id="RFF31577.1"/>
    </source>
</evidence>
<dbReference type="PANTHER" id="PTHR30336">
    <property type="entry name" value="INNER MEMBRANE PROTEIN, PROBABLE PERMEASE"/>
    <property type="match status" value="1"/>
</dbReference>
<dbReference type="GO" id="GO:0005886">
    <property type="term" value="C:plasma membrane"/>
    <property type="evidence" value="ECO:0007669"/>
    <property type="project" value="TreeGrafter"/>
</dbReference>
<dbReference type="CDD" id="cd06259">
    <property type="entry name" value="YdcF-like"/>
    <property type="match status" value="1"/>
</dbReference>
<dbReference type="InterPro" id="IPR003848">
    <property type="entry name" value="DUF218"/>
</dbReference>
<dbReference type="OrthoDB" id="9809813at2"/>
<dbReference type="InterPro" id="IPR051599">
    <property type="entry name" value="Cell_Envelope_Assoc"/>
</dbReference>
<organism evidence="3 4">
    <name type="scientific">Wenzhouxiangella sediminis</name>
    <dbReference type="NCBI Taxonomy" id="1792836"/>
    <lineage>
        <taxon>Bacteria</taxon>
        <taxon>Pseudomonadati</taxon>
        <taxon>Pseudomonadota</taxon>
        <taxon>Gammaproteobacteria</taxon>
        <taxon>Chromatiales</taxon>
        <taxon>Wenzhouxiangellaceae</taxon>
        <taxon>Wenzhouxiangella</taxon>
    </lineage>
</organism>
<keyword evidence="1" id="KW-0812">Transmembrane</keyword>